<dbReference type="GO" id="GO:0046872">
    <property type="term" value="F:metal ion binding"/>
    <property type="evidence" value="ECO:0007669"/>
    <property type="project" value="UniProtKB-KW"/>
</dbReference>
<name>A0A7K1FFM9_9ACTN</name>
<keyword evidence="4" id="KW-1185">Reference proteome</keyword>
<evidence type="ECO:0000313" key="4">
    <source>
        <dbReference type="Proteomes" id="UP000460221"/>
    </source>
</evidence>
<dbReference type="PANTHER" id="PTHR33542">
    <property type="entry name" value="SIROHYDROCHLORIN FERROCHELATASE, CHLOROPLASTIC"/>
    <property type="match status" value="1"/>
</dbReference>
<reference evidence="3 4" key="1">
    <citation type="submission" date="2019-11" db="EMBL/GenBank/DDBJ databases">
        <authorList>
            <person name="Jiang L.-Q."/>
        </authorList>
    </citation>
    <scope>NUCLEOTIDE SEQUENCE [LARGE SCALE GENOMIC DNA]</scope>
    <source>
        <strain evidence="3 4">YIM 132087</strain>
    </source>
</reference>
<dbReference type="InterPro" id="IPR050963">
    <property type="entry name" value="Sirohydro_Cobaltochel/CbiX"/>
</dbReference>
<comment type="caution">
    <text evidence="3">The sequence shown here is derived from an EMBL/GenBank/DDBJ whole genome shotgun (WGS) entry which is preliminary data.</text>
</comment>
<evidence type="ECO:0000256" key="1">
    <source>
        <dbReference type="ARBA" id="ARBA00022723"/>
    </source>
</evidence>
<sequence length="225" mass="23001">MTGPALIGLAHGSRDPRAAAMVGELMAAVGALRPGLVARPAFLELSEPGLLPVVRETGPAVVVPLLFGEAFHATADVPDQVAAARAETGAALTISAVLGTGDEVLEALQVRAAEARIDDARDILLLAVGSSHSTANAAVEQMAARWSARRTGAVRTGFATCAPRAEDVLDRLDRPGIVPLFLAPGLLLDKVLRHPSAAGCPFAAPLGTGLAALVLQRYDEALAGS</sequence>
<dbReference type="Proteomes" id="UP000460221">
    <property type="component" value="Unassembled WGS sequence"/>
</dbReference>
<dbReference type="Gene3D" id="3.40.50.1400">
    <property type="match status" value="2"/>
</dbReference>
<organism evidence="3 4">
    <name type="scientific">Nakamurella alba</name>
    <dbReference type="NCBI Taxonomy" id="2665158"/>
    <lineage>
        <taxon>Bacteria</taxon>
        <taxon>Bacillati</taxon>
        <taxon>Actinomycetota</taxon>
        <taxon>Actinomycetes</taxon>
        <taxon>Nakamurellales</taxon>
        <taxon>Nakamurellaceae</taxon>
        <taxon>Nakamurella</taxon>
    </lineage>
</organism>
<keyword evidence="2" id="KW-0456">Lyase</keyword>
<dbReference type="PANTHER" id="PTHR33542:SF5">
    <property type="entry name" value="FERROCHELATASE CHE1"/>
    <property type="match status" value="1"/>
</dbReference>
<evidence type="ECO:0000256" key="2">
    <source>
        <dbReference type="ARBA" id="ARBA00023239"/>
    </source>
</evidence>
<dbReference type="InterPro" id="IPR002762">
    <property type="entry name" value="CbiX-like"/>
</dbReference>
<accession>A0A7K1FFM9</accession>
<gene>
    <name evidence="3" type="ORF">GIS00_02810</name>
</gene>
<dbReference type="AlphaFoldDB" id="A0A7K1FFM9"/>
<dbReference type="SUPFAM" id="SSF53800">
    <property type="entry name" value="Chelatase"/>
    <property type="match status" value="1"/>
</dbReference>
<dbReference type="EMBL" id="WLYK01000001">
    <property type="protein sequence ID" value="MTD12876.1"/>
    <property type="molecule type" value="Genomic_DNA"/>
</dbReference>
<keyword evidence="1" id="KW-0479">Metal-binding</keyword>
<proteinExistence type="predicted"/>
<protein>
    <submittedName>
        <fullName evidence="3">Sirohydrochlorin chelatase</fullName>
    </submittedName>
</protein>
<dbReference type="CDD" id="cd03416">
    <property type="entry name" value="CbiX_SirB_N"/>
    <property type="match status" value="1"/>
</dbReference>
<evidence type="ECO:0000313" key="3">
    <source>
        <dbReference type="EMBL" id="MTD12876.1"/>
    </source>
</evidence>
<dbReference type="RefSeq" id="WP_154766859.1">
    <property type="nucleotide sequence ID" value="NZ_WLYK01000001.1"/>
</dbReference>
<dbReference type="GO" id="GO:0016829">
    <property type="term" value="F:lyase activity"/>
    <property type="evidence" value="ECO:0007669"/>
    <property type="project" value="UniProtKB-KW"/>
</dbReference>
<dbReference type="Pfam" id="PF01903">
    <property type="entry name" value="CbiX"/>
    <property type="match status" value="2"/>
</dbReference>